<dbReference type="RefSeq" id="WP_367921623.1">
    <property type="nucleotide sequence ID" value="NZ_BAABAC010000046.1"/>
</dbReference>
<dbReference type="Proteomes" id="UP001597229">
    <property type="component" value="Unassembled WGS sequence"/>
</dbReference>
<name>A0ABW3W856_9ACTN</name>
<sequence length="318" mass="35647">MPRLSFAEPDHWPAIHQLRTTAPPCTPDALYSWIHAQHVPTRYEAQIGSALDKVMRQHTGTNECWLAVSGPSHLGKSSALTQVVLERAMTEPHAWRQRNPDGYLQTPYVYVEAASKQEARGLLAAIARVLGLPDVGNEKDLHQMLSQALPSLGVRLIVVDDAQMYRRVSDSASRLTDGIRNLLHLPVPFVFVGIDLEHSALLRDPGRNNDTVLQLQRRRIQLNLSPLRTGQERTAFDAITSLDRRMRKVVDLDLRYMDHHLIRDLLLHLDGRLGSILNTLKRAFVEAIANNKGVVTADLVRNEADSVRRDSAAQQVTA</sequence>
<reference evidence="3" key="1">
    <citation type="journal article" date="2019" name="Int. J. Syst. Evol. Microbiol.">
        <title>The Global Catalogue of Microorganisms (GCM) 10K type strain sequencing project: providing services to taxonomists for standard genome sequencing and annotation.</title>
        <authorList>
            <consortium name="The Broad Institute Genomics Platform"/>
            <consortium name="The Broad Institute Genome Sequencing Center for Infectious Disease"/>
            <person name="Wu L."/>
            <person name="Ma J."/>
        </authorList>
    </citation>
    <scope>NUCLEOTIDE SEQUENCE [LARGE SCALE GENOMIC DNA]</scope>
    <source>
        <strain evidence="3">CCUG 52478</strain>
    </source>
</reference>
<dbReference type="Gene3D" id="3.40.50.300">
    <property type="entry name" value="P-loop containing nucleotide triphosphate hydrolases"/>
    <property type="match status" value="1"/>
</dbReference>
<dbReference type="InterPro" id="IPR049945">
    <property type="entry name" value="AAA_22"/>
</dbReference>
<evidence type="ECO:0000313" key="3">
    <source>
        <dbReference type="Proteomes" id="UP001597229"/>
    </source>
</evidence>
<keyword evidence="3" id="KW-1185">Reference proteome</keyword>
<gene>
    <name evidence="2" type="ORF">ACFQ3F_22870</name>
</gene>
<evidence type="ECO:0000313" key="2">
    <source>
        <dbReference type="EMBL" id="MFD1250650.1"/>
    </source>
</evidence>
<feature type="domain" description="ORC1/DEAH AAA+ ATPase" evidence="1">
    <location>
        <begin position="66"/>
        <end position="166"/>
    </location>
</feature>
<accession>A0ABW3W856</accession>
<dbReference type="EMBL" id="JBHTLX010000027">
    <property type="protein sequence ID" value="MFD1250650.1"/>
    <property type="molecule type" value="Genomic_DNA"/>
</dbReference>
<protein>
    <submittedName>
        <fullName evidence="2">AAA family ATPase</fullName>
    </submittedName>
</protein>
<dbReference type="InterPro" id="IPR027417">
    <property type="entry name" value="P-loop_NTPase"/>
</dbReference>
<comment type="caution">
    <text evidence="2">The sequence shown here is derived from an EMBL/GenBank/DDBJ whole genome shotgun (WGS) entry which is preliminary data.</text>
</comment>
<evidence type="ECO:0000259" key="1">
    <source>
        <dbReference type="Pfam" id="PF13401"/>
    </source>
</evidence>
<dbReference type="SUPFAM" id="SSF52540">
    <property type="entry name" value="P-loop containing nucleoside triphosphate hydrolases"/>
    <property type="match status" value="1"/>
</dbReference>
<dbReference type="Pfam" id="PF13401">
    <property type="entry name" value="AAA_22"/>
    <property type="match status" value="1"/>
</dbReference>
<proteinExistence type="predicted"/>
<organism evidence="2 3">
    <name type="scientific">Nocardioides ginsengisoli</name>
    <dbReference type="NCBI Taxonomy" id="363868"/>
    <lineage>
        <taxon>Bacteria</taxon>
        <taxon>Bacillati</taxon>
        <taxon>Actinomycetota</taxon>
        <taxon>Actinomycetes</taxon>
        <taxon>Propionibacteriales</taxon>
        <taxon>Nocardioidaceae</taxon>
        <taxon>Nocardioides</taxon>
    </lineage>
</organism>